<dbReference type="EMBL" id="FNVB01000003">
    <property type="protein sequence ID" value="SEG43909.1"/>
    <property type="molecule type" value="Genomic_DNA"/>
</dbReference>
<evidence type="ECO:0000259" key="3">
    <source>
        <dbReference type="Pfam" id="PF08541"/>
    </source>
</evidence>
<feature type="domain" description="Beta-ketoacyl-[acyl-carrier-protein] synthase III N-terminal" evidence="4">
    <location>
        <begin position="108"/>
        <end position="182"/>
    </location>
</feature>
<dbReference type="InterPro" id="IPR013751">
    <property type="entry name" value="ACP_syn_III_N"/>
</dbReference>
<dbReference type="CDD" id="cd00827">
    <property type="entry name" value="init_cond_enzymes"/>
    <property type="match status" value="1"/>
</dbReference>
<evidence type="ECO:0000313" key="8">
    <source>
        <dbReference type="Proteomes" id="UP000236729"/>
    </source>
</evidence>
<gene>
    <name evidence="5" type="ORF">SAMN02982929_02163</name>
    <name evidence="6" type="ORF">SAMN05216506_109227</name>
</gene>
<protein>
    <submittedName>
        <fullName evidence="5">3-oxoacyl-[acyl-carrier-protein] synthase-3</fullName>
    </submittedName>
</protein>
<dbReference type="GO" id="GO:0004315">
    <property type="term" value="F:3-oxoacyl-[acyl-carrier-protein] synthase activity"/>
    <property type="evidence" value="ECO:0007669"/>
    <property type="project" value="InterPro"/>
</dbReference>
<dbReference type="SUPFAM" id="SSF53901">
    <property type="entry name" value="Thiolase-like"/>
    <property type="match status" value="1"/>
</dbReference>
<reference evidence="7 8" key="2">
    <citation type="submission" date="2016-10" db="EMBL/GenBank/DDBJ databases">
        <authorList>
            <person name="Varghese N."/>
            <person name="Submissions S."/>
        </authorList>
    </citation>
    <scope>NUCLEOTIDE SEQUENCE [LARGE SCALE GENOMIC DNA]</scope>
    <source>
        <strain evidence="8">ATCC 20501</strain>
        <strain evidence="6 7">CGMCC 4.3529</strain>
    </source>
</reference>
<accession>A0A1H6A593</accession>
<evidence type="ECO:0000313" key="6">
    <source>
        <dbReference type="EMBL" id="SFE20244.1"/>
    </source>
</evidence>
<organism evidence="5 8">
    <name type="scientific">Saccharopolyspora kobensis</name>
    <dbReference type="NCBI Taxonomy" id="146035"/>
    <lineage>
        <taxon>Bacteria</taxon>
        <taxon>Bacillati</taxon>
        <taxon>Actinomycetota</taxon>
        <taxon>Actinomycetes</taxon>
        <taxon>Pseudonocardiales</taxon>
        <taxon>Pseudonocardiaceae</taxon>
        <taxon>Saccharopolyspora</taxon>
    </lineage>
</organism>
<dbReference type="GO" id="GO:0006633">
    <property type="term" value="P:fatty acid biosynthetic process"/>
    <property type="evidence" value="ECO:0007669"/>
    <property type="project" value="InterPro"/>
</dbReference>
<dbReference type="PANTHER" id="PTHR34069">
    <property type="entry name" value="3-OXOACYL-[ACYL-CARRIER-PROTEIN] SYNTHASE 3"/>
    <property type="match status" value="1"/>
</dbReference>
<keyword evidence="7" id="KW-1185">Reference proteome</keyword>
<dbReference type="EMBL" id="FOME01000009">
    <property type="protein sequence ID" value="SFE20244.1"/>
    <property type="molecule type" value="Genomic_DNA"/>
</dbReference>
<dbReference type="Proteomes" id="UP000199690">
    <property type="component" value="Unassembled WGS sequence"/>
</dbReference>
<dbReference type="PANTHER" id="PTHR34069:SF2">
    <property type="entry name" value="BETA-KETOACYL-[ACYL-CARRIER-PROTEIN] SYNTHASE III"/>
    <property type="match status" value="1"/>
</dbReference>
<dbReference type="Proteomes" id="UP000236729">
    <property type="component" value="Unassembled WGS sequence"/>
</dbReference>
<dbReference type="Pfam" id="PF08545">
    <property type="entry name" value="ACP_syn_III"/>
    <property type="match status" value="1"/>
</dbReference>
<dbReference type="Gene3D" id="3.40.47.10">
    <property type="match status" value="2"/>
</dbReference>
<keyword evidence="2" id="KW-0012">Acyltransferase</keyword>
<dbReference type="GO" id="GO:0044550">
    <property type="term" value="P:secondary metabolite biosynthetic process"/>
    <property type="evidence" value="ECO:0007669"/>
    <property type="project" value="TreeGrafter"/>
</dbReference>
<sequence>MRWNDLYIGATAMSLGREESTAEAVADGRYPAKENEAAGFLSVCVDPEGPTMDLAVRAAETALARAGGKAGQVDLVLHSSIFYQGIDDFSPAAYIQGRTVGGSGIAIEVAQASNGGMAALELAASYLTAQPQTSSVLITTADRFVPPGYDRYNTVGGMLFGDGGTAAVLCRGSGVARLLSSATTGDTTYGDVQLAGEPWSDVAGGNGWPLNVQSRVHSYAAEHGAEIFVDMVQAAARSELETMERALADAELEAGDIDWWVFPHNGLSLTDWDGRKAFGVDVSRTTWDWGRRCGHLGAGDQFAGLTHLLESKKVKPGDRVLVYGSGTGFMYCAAVLEIVAELPDATPQHEEGASR</sequence>
<feature type="domain" description="Beta-ketoacyl-[acyl-carrier-protein] synthase III C-terminal" evidence="3">
    <location>
        <begin position="247"/>
        <end position="338"/>
    </location>
</feature>
<keyword evidence="1" id="KW-0808">Transferase</keyword>
<evidence type="ECO:0000259" key="4">
    <source>
        <dbReference type="Pfam" id="PF08545"/>
    </source>
</evidence>
<dbReference type="Pfam" id="PF08541">
    <property type="entry name" value="ACP_syn_III_C"/>
    <property type="match status" value="1"/>
</dbReference>
<evidence type="ECO:0000256" key="2">
    <source>
        <dbReference type="ARBA" id="ARBA00023315"/>
    </source>
</evidence>
<dbReference type="RefSeq" id="WP_093355802.1">
    <property type="nucleotide sequence ID" value="NZ_FNVB01000003.1"/>
</dbReference>
<evidence type="ECO:0000313" key="5">
    <source>
        <dbReference type="EMBL" id="SEG43909.1"/>
    </source>
</evidence>
<dbReference type="AlphaFoldDB" id="A0A1H6A593"/>
<evidence type="ECO:0000313" key="7">
    <source>
        <dbReference type="Proteomes" id="UP000199690"/>
    </source>
</evidence>
<accession>A0A1I1YKU6</accession>
<evidence type="ECO:0000256" key="1">
    <source>
        <dbReference type="ARBA" id="ARBA00022679"/>
    </source>
</evidence>
<name>A0A1H6A593_9PSEU</name>
<dbReference type="InterPro" id="IPR013747">
    <property type="entry name" value="ACP_syn_III_C"/>
</dbReference>
<dbReference type="SMR" id="A0A1H6A593"/>
<dbReference type="InterPro" id="IPR016039">
    <property type="entry name" value="Thiolase-like"/>
</dbReference>
<reference evidence="5" key="1">
    <citation type="submission" date="2016-10" db="EMBL/GenBank/DDBJ databases">
        <authorList>
            <person name="de Groot N.N."/>
        </authorList>
    </citation>
    <scope>NUCLEOTIDE SEQUENCE [LARGE SCALE GENOMIC DNA]</scope>
    <source>
        <strain evidence="5">ATCC 20501</strain>
    </source>
</reference>
<proteinExistence type="predicted"/>